<dbReference type="CDD" id="cd02440">
    <property type="entry name" value="AdoMet_MTases"/>
    <property type="match status" value="1"/>
</dbReference>
<dbReference type="Gene3D" id="3.40.50.150">
    <property type="entry name" value="Vaccinia Virus protein VP39"/>
    <property type="match status" value="1"/>
</dbReference>
<dbReference type="Proteomes" id="UP001518989">
    <property type="component" value="Unassembled WGS sequence"/>
</dbReference>
<keyword evidence="1 6" id="KW-0963">Cytoplasm</keyword>
<evidence type="ECO:0000256" key="6">
    <source>
        <dbReference type="HAMAP-Rule" id="MF_00074"/>
    </source>
</evidence>
<comment type="similarity">
    <text evidence="6">Belongs to the methyltransferase superfamily. RNA methyltransferase RsmG family.</text>
</comment>
<name>A0ABS3KT23_9PROT</name>
<dbReference type="PIRSF" id="PIRSF003078">
    <property type="entry name" value="GidB"/>
    <property type="match status" value="1"/>
</dbReference>
<protein>
    <recommendedName>
        <fullName evidence="6">Ribosomal RNA small subunit methyltransferase G</fullName>
        <ecNumber evidence="6">2.1.1.170</ecNumber>
    </recommendedName>
    <alternativeName>
        <fullName evidence="6">16S rRNA 7-methylguanosine methyltransferase</fullName>
        <shortName evidence="6">16S rRNA m7G methyltransferase</shortName>
    </alternativeName>
</protein>
<dbReference type="SUPFAM" id="SSF53335">
    <property type="entry name" value="S-adenosyl-L-methionine-dependent methyltransferases"/>
    <property type="match status" value="1"/>
</dbReference>
<accession>A0ABS3KT23</accession>
<dbReference type="EMBL" id="JACTNG010000009">
    <property type="protein sequence ID" value="MBO1080623.1"/>
    <property type="molecule type" value="Genomic_DNA"/>
</dbReference>
<organism evidence="7 8">
    <name type="scientific">Roseomonas haemaphysalidis</name>
    <dbReference type="NCBI Taxonomy" id="2768162"/>
    <lineage>
        <taxon>Bacteria</taxon>
        <taxon>Pseudomonadati</taxon>
        <taxon>Pseudomonadota</taxon>
        <taxon>Alphaproteobacteria</taxon>
        <taxon>Acetobacterales</taxon>
        <taxon>Roseomonadaceae</taxon>
        <taxon>Roseomonas</taxon>
    </lineage>
</organism>
<dbReference type="GO" id="GO:0032259">
    <property type="term" value="P:methylation"/>
    <property type="evidence" value="ECO:0007669"/>
    <property type="project" value="UniProtKB-KW"/>
</dbReference>
<evidence type="ECO:0000256" key="1">
    <source>
        <dbReference type="ARBA" id="ARBA00022490"/>
    </source>
</evidence>
<feature type="binding site" evidence="6">
    <location>
        <position position="78"/>
    </location>
    <ligand>
        <name>S-adenosyl-L-methionine</name>
        <dbReference type="ChEBI" id="CHEBI:59789"/>
    </ligand>
</feature>
<dbReference type="EC" id="2.1.1.170" evidence="6"/>
<sequence>MKHDTAQPLPPLTVSRETEEQIEAFIPLLLKWNAKINLIAPLSEFVLRQRHIADSLQLLPLLPAGEGPLADLGTGGGFPGLVLAMAVTRPVHLVESDRRKAAFLQTVAGELNLTHVTVHAERIEAVRLPPIAVVTARALAPLDKMLDWAARLLAPDGIAIFPKGRNALDELAAAPGWTMAVERFKSSTDTDASILRLSGIHRAGA</sequence>
<comment type="subcellular location">
    <subcellularLocation>
        <location evidence="6">Cytoplasm</location>
    </subcellularLocation>
</comment>
<keyword evidence="2 6" id="KW-0698">rRNA processing</keyword>
<dbReference type="GO" id="GO:0008168">
    <property type="term" value="F:methyltransferase activity"/>
    <property type="evidence" value="ECO:0007669"/>
    <property type="project" value="UniProtKB-KW"/>
</dbReference>
<dbReference type="Pfam" id="PF02527">
    <property type="entry name" value="GidB"/>
    <property type="match status" value="1"/>
</dbReference>
<dbReference type="InterPro" id="IPR029063">
    <property type="entry name" value="SAM-dependent_MTases_sf"/>
</dbReference>
<feature type="binding site" evidence="6">
    <location>
        <begin position="123"/>
        <end position="124"/>
    </location>
    <ligand>
        <name>S-adenosyl-L-methionine</name>
        <dbReference type="ChEBI" id="CHEBI:59789"/>
    </ligand>
</feature>
<feature type="binding site" evidence="6">
    <location>
        <position position="137"/>
    </location>
    <ligand>
        <name>S-adenosyl-L-methionine</name>
        <dbReference type="ChEBI" id="CHEBI:59789"/>
    </ligand>
</feature>
<dbReference type="PANTHER" id="PTHR31760:SF0">
    <property type="entry name" value="S-ADENOSYL-L-METHIONINE-DEPENDENT METHYLTRANSFERASES SUPERFAMILY PROTEIN"/>
    <property type="match status" value="1"/>
</dbReference>
<comment type="catalytic activity">
    <reaction evidence="6">
        <text>guanosine(527) in 16S rRNA + S-adenosyl-L-methionine = N(7)-methylguanosine(527) in 16S rRNA + S-adenosyl-L-homocysteine</text>
        <dbReference type="Rhea" id="RHEA:42732"/>
        <dbReference type="Rhea" id="RHEA-COMP:10209"/>
        <dbReference type="Rhea" id="RHEA-COMP:10210"/>
        <dbReference type="ChEBI" id="CHEBI:57856"/>
        <dbReference type="ChEBI" id="CHEBI:59789"/>
        <dbReference type="ChEBI" id="CHEBI:74269"/>
        <dbReference type="ChEBI" id="CHEBI:74480"/>
        <dbReference type="EC" id="2.1.1.170"/>
    </reaction>
</comment>
<comment type="caution">
    <text evidence="6">Lacks conserved residue(s) required for the propagation of feature annotation.</text>
</comment>
<dbReference type="NCBIfam" id="TIGR00138">
    <property type="entry name" value="rsmG_gidB"/>
    <property type="match status" value="1"/>
</dbReference>
<evidence type="ECO:0000313" key="7">
    <source>
        <dbReference type="EMBL" id="MBO1080623.1"/>
    </source>
</evidence>
<evidence type="ECO:0000313" key="8">
    <source>
        <dbReference type="Proteomes" id="UP001518989"/>
    </source>
</evidence>
<dbReference type="RefSeq" id="WP_207418743.1">
    <property type="nucleotide sequence ID" value="NZ_CP061177.1"/>
</dbReference>
<keyword evidence="4 6" id="KW-0808">Transferase</keyword>
<dbReference type="InterPro" id="IPR003682">
    <property type="entry name" value="rRNA_ssu_MeTfrase_G"/>
</dbReference>
<proteinExistence type="inferred from homology"/>
<dbReference type="PANTHER" id="PTHR31760">
    <property type="entry name" value="S-ADENOSYL-L-METHIONINE-DEPENDENT METHYLTRANSFERASES SUPERFAMILY PROTEIN"/>
    <property type="match status" value="1"/>
</dbReference>
<comment type="caution">
    <text evidence="7">The sequence shown here is derived from an EMBL/GenBank/DDBJ whole genome shotgun (WGS) entry which is preliminary data.</text>
</comment>
<evidence type="ECO:0000256" key="2">
    <source>
        <dbReference type="ARBA" id="ARBA00022552"/>
    </source>
</evidence>
<evidence type="ECO:0000256" key="4">
    <source>
        <dbReference type="ARBA" id="ARBA00022679"/>
    </source>
</evidence>
<evidence type="ECO:0000256" key="3">
    <source>
        <dbReference type="ARBA" id="ARBA00022603"/>
    </source>
</evidence>
<gene>
    <name evidence="6 7" type="primary">rsmG</name>
    <name evidence="7" type="ORF">IAI61_16385</name>
</gene>
<dbReference type="HAMAP" id="MF_00074">
    <property type="entry name" value="16SrRNA_methyltr_G"/>
    <property type="match status" value="1"/>
</dbReference>
<keyword evidence="8" id="KW-1185">Reference proteome</keyword>
<reference evidence="7 8" key="1">
    <citation type="submission" date="2020-09" db="EMBL/GenBank/DDBJ databases">
        <title>Roseomonas.</title>
        <authorList>
            <person name="Zhu W."/>
        </authorList>
    </citation>
    <scope>NUCLEOTIDE SEQUENCE [LARGE SCALE GENOMIC DNA]</scope>
    <source>
        <strain evidence="7 8">573</strain>
    </source>
</reference>
<keyword evidence="5 6" id="KW-0949">S-adenosyl-L-methionine</keyword>
<comment type="function">
    <text evidence="6">Specifically methylates the N7 position of guanine in position 527 of 16S rRNA.</text>
</comment>
<evidence type="ECO:0000256" key="5">
    <source>
        <dbReference type="ARBA" id="ARBA00022691"/>
    </source>
</evidence>
<keyword evidence="3 6" id="KW-0489">Methyltransferase</keyword>
<feature type="binding site" evidence="6">
    <location>
        <position position="73"/>
    </location>
    <ligand>
        <name>S-adenosyl-L-methionine</name>
        <dbReference type="ChEBI" id="CHEBI:59789"/>
    </ligand>
</feature>